<evidence type="ECO:0000256" key="1">
    <source>
        <dbReference type="ARBA" id="ARBA00022553"/>
    </source>
</evidence>
<dbReference type="InterPro" id="IPR011006">
    <property type="entry name" value="CheY-like_superfamily"/>
</dbReference>
<keyword evidence="1 3" id="KW-0597">Phosphoprotein</keyword>
<dbReference type="EMBL" id="JAKJPQ010000003">
    <property type="protein sequence ID" value="MCI2260894.1"/>
    <property type="molecule type" value="Genomic_DNA"/>
</dbReference>
<sequence length="215" mass="23123">MAIRVFLVDDHALVRTGMKLILSNQTDIEIVGEADSGETALPQIRQLKPDIVLCDLHMPGVSGLEVTERIVKGDHGTKVIIVSVLEDGPLPKRLLEAGASGYVGKAGDAQELLRAVRDVAMGKRYLGANIAQNLALANLEGGGSPFDALSPRELEVALLLTRGLRQEDIAKRLSLSAKTVNTHKARLFEKVGIQDNIALARLATQYGLLDPTHPL</sequence>
<dbReference type="InterPro" id="IPR000792">
    <property type="entry name" value="Tscrpt_reg_LuxR_C"/>
</dbReference>
<dbReference type="PANTHER" id="PTHR45566">
    <property type="entry name" value="HTH-TYPE TRANSCRIPTIONAL REGULATOR YHJB-RELATED"/>
    <property type="match status" value="1"/>
</dbReference>
<accession>A0AAU8I1X6</accession>
<evidence type="ECO:0000256" key="3">
    <source>
        <dbReference type="PROSITE-ProRule" id="PRU00169"/>
    </source>
</evidence>
<dbReference type="KEGG" id="xin:Q7W82_13980"/>
<dbReference type="RefSeq" id="WP_160947835.1">
    <property type="nucleotide sequence ID" value="NZ_CP131914.1"/>
</dbReference>
<evidence type="ECO:0000313" key="8">
    <source>
        <dbReference type="Proteomes" id="UP001430647"/>
    </source>
</evidence>
<evidence type="ECO:0000313" key="6">
    <source>
        <dbReference type="EMBL" id="MCI2260894.1"/>
    </source>
</evidence>
<dbReference type="InterPro" id="IPR016032">
    <property type="entry name" value="Sig_transdc_resp-reg_C-effctor"/>
</dbReference>
<dbReference type="PANTHER" id="PTHR45566:SF2">
    <property type="entry name" value="NARL SUBFAMILY"/>
    <property type="match status" value="1"/>
</dbReference>
<dbReference type="InterPro" id="IPR001789">
    <property type="entry name" value="Sig_transdc_resp-reg_receiver"/>
</dbReference>
<dbReference type="CDD" id="cd06170">
    <property type="entry name" value="LuxR_C_like"/>
    <property type="match status" value="1"/>
</dbReference>
<evidence type="ECO:0000259" key="4">
    <source>
        <dbReference type="PROSITE" id="PS50043"/>
    </source>
</evidence>
<dbReference type="SMART" id="SM00421">
    <property type="entry name" value="HTH_LUXR"/>
    <property type="match status" value="1"/>
</dbReference>
<keyword evidence="8" id="KW-1185">Reference proteome</keyword>
<dbReference type="PROSITE" id="PS50043">
    <property type="entry name" value="HTH_LUXR_2"/>
    <property type="match status" value="1"/>
</dbReference>
<keyword evidence="2" id="KW-0238">DNA-binding</keyword>
<evidence type="ECO:0000313" key="7">
    <source>
        <dbReference type="EMBL" id="XCI79381.1"/>
    </source>
</evidence>
<dbReference type="Proteomes" id="UP001430647">
    <property type="component" value="Unassembled WGS sequence"/>
</dbReference>
<proteinExistence type="predicted"/>
<dbReference type="GO" id="GO:0000160">
    <property type="term" value="P:phosphorelay signal transduction system"/>
    <property type="evidence" value="ECO:0007669"/>
    <property type="project" value="InterPro"/>
</dbReference>
<dbReference type="SUPFAM" id="SSF52172">
    <property type="entry name" value="CheY-like"/>
    <property type="match status" value="1"/>
</dbReference>
<reference evidence="6" key="2">
    <citation type="submission" date="2022-01" db="EMBL/GenBank/DDBJ databases">
        <authorList>
            <person name="Rana R."/>
            <person name="Patil P.B."/>
        </authorList>
    </citation>
    <scope>NUCLEOTIDE SEQUENCE</scope>
    <source>
        <strain evidence="6">PPL560</strain>
    </source>
</reference>
<dbReference type="GO" id="GO:0003677">
    <property type="term" value="F:DNA binding"/>
    <property type="evidence" value="ECO:0007669"/>
    <property type="project" value="UniProtKB-KW"/>
</dbReference>
<dbReference type="Pfam" id="PF00072">
    <property type="entry name" value="Response_reg"/>
    <property type="match status" value="1"/>
</dbReference>
<name>A0AAU8I1X6_9XANT</name>
<dbReference type="InterPro" id="IPR051015">
    <property type="entry name" value="EvgA-like"/>
</dbReference>
<dbReference type="SMART" id="SM00448">
    <property type="entry name" value="REC"/>
    <property type="match status" value="1"/>
</dbReference>
<reference evidence="6 8" key="1">
    <citation type="journal article" date="2022" name="Curr. Microbiol.">
        <title>Xanthomonas indica sp. nov., a Novel Member of Non-Pathogenic Xanthomonas Community from Healthy Rice Seeds.</title>
        <authorList>
            <person name="Rana R."/>
            <person name="Madhavan V.N."/>
            <person name="Saroha T."/>
            <person name="Bansal K."/>
            <person name="Kaur A."/>
            <person name="Sonti R.V."/>
            <person name="Patel H.K."/>
            <person name="Patil P.B."/>
        </authorList>
    </citation>
    <scope>NUCLEOTIDE SEQUENCE [LARGE SCALE GENOMIC DNA]</scope>
    <source>
        <strain evidence="6 8">PPL560</strain>
    </source>
</reference>
<evidence type="ECO:0000256" key="2">
    <source>
        <dbReference type="ARBA" id="ARBA00023125"/>
    </source>
</evidence>
<dbReference type="SUPFAM" id="SSF46894">
    <property type="entry name" value="C-terminal effector domain of the bipartite response regulators"/>
    <property type="match status" value="1"/>
</dbReference>
<dbReference type="PROSITE" id="PS50110">
    <property type="entry name" value="RESPONSE_REGULATORY"/>
    <property type="match status" value="1"/>
</dbReference>
<feature type="modified residue" description="4-aspartylphosphate" evidence="3">
    <location>
        <position position="55"/>
    </location>
</feature>
<dbReference type="GO" id="GO:0006355">
    <property type="term" value="P:regulation of DNA-templated transcription"/>
    <property type="evidence" value="ECO:0007669"/>
    <property type="project" value="InterPro"/>
</dbReference>
<feature type="domain" description="Response regulatory" evidence="5">
    <location>
        <begin position="4"/>
        <end position="120"/>
    </location>
</feature>
<dbReference type="PRINTS" id="PR00038">
    <property type="entry name" value="HTHLUXR"/>
</dbReference>
<dbReference type="Gene3D" id="3.40.50.2300">
    <property type="match status" value="1"/>
</dbReference>
<dbReference type="AlphaFoldDB" id="A0AAU8I1X6"/>
<dbReference type="EMBL" id="CP131914">
    <property type="protein sequence ID" value="XCI79381.1"/>
    <property type="molecule type" value="Genomic_DNA"/>
</dbReference>
<organism evidence="7">
    <name type="scientific">Xanthomonas indica</name>
    <dbReference type="NCBI Taxonomy" id="2912242"/>
    <lineage>
        <taxon>Bacteria</taxon>
        <taxon>Pseudomonadati</taxon>
        <taxon>Pseudomonadota</taxon>
        <taxon>Gammaproteobacteria</taxon>
        <taxon>Lysobacterales</taxon>
        <taxon>Lysobacteraceae</taxon>
        <taxon>Xanthomonas</taxon>
    </lineage>
</organism>
<evidence type="ECO:0000259" key="5">
    <source>
        <dbReference type="PROSITE" id="PS50110"/>
    </source>
</evidence>
<feature type="domain" description="HTH luxR-type" evidence="4">
    <location>
        <begin position="142"/>
        <end position="207"/>
    </location>
</feature>
<dbReference type="InterPro" id="IPR058245">
    <property type="entry name" value="NreC/VraR/RcsB-like_REC"/>
</dbReference>
<reference evidence="7" key="3">
    <citation type="submission" date="2023-08" db="EMBL/GenBank/DDBJ databases">
        <title>Complete genome sequence of Xanthomonas indica.</title>
        <authorList>
            <person name="Patil P.B."/>
            <person name="Rana R."/>
        </authorList>
    </citation>
    <scope>NUCLEOTIDE SEQUENCE</scope>
    <source>
        <strain evidence="7">PPL560</strain>
    </source>
</reference>
<protein>
    <submittedName>
        <fullName evidence="7">Response regulator</fullName>
    </submittedName>
</protein>
<dbReference type="CDD" id="cd17535">
    <property type="entry name" value="REC_NarL-like"/>
    <property type="match status" value="1"/>
</dbReference>
<dbReference type="Pfam" id="PF00196">
    <property type="entry name" value="GerE"/>
    <property type="match status" value="1"/>
</dbReference>
<gene>
    <name evidence="6" type="ORF">L3V74_05015</name>
    <name evidence="7" type="ORF">Q7W82_13980</name>
</gene>